<dbReference type="EMBL" id="CAKW01000139">
    <property type="protein sequence ID" value="CCJ74635.1"/>
    <property type="molecule type" value="Genomic_DNA"/>
</dbReference>
<evidence type="ECO:0000256" key="6">
    <source>
        <dbReference type="ARBA" id="ARBA00023186"/>
    </source>
</evidence>
<evidence type="ECO:0000256" key="8">
    <source>
        <dbReference type="RuleBase" id="RU003918"/>
    </source>
</evidence>
<dbReference type="OrthoDB" id="9131059at2"/>
<gene>
    <name evidence="12" type="ORF">AFK62_06495</name>
    <name evidence="13" type="ORF">BN137_4035</name>
</gene>
<dbReference type="GO" id="GO:0030288">
    <property type="term" value="C:outer membrane-bounded periplasmic space"/>
    <property type="evidence" value="ECO:0007669"/>
    <property type="project" value="InterPro"/>
</dbReference>
<dbReference type="Pfam" id="PF02753">
    <property type="entry name" value="PapD_C"/>
    <property type="match status" value="1"/>
</dbReference>
<reference evidence="15" key="2">
    <citation type="submission" date="2015-07" db="EMBL/GenBank/DDBJ databases">
        <authorList>
            <person name="Moine D."/>
            <person name="Kassam M."/>
        </authorList>
    </citation>
    <scope>NUCLEOTIDE SEQUENCE [LARGE SCALE GENOMIC DNA]</scope>
    <source>
        <strain evidence="15">LMG 26250</strain>
    </source>
</reference>
<reference evidence="13" key="1">
    <citation type="submission" date="2012-07" db="EMBL/GenBank/DDBJ databases">
        <authorList>
            <person name="Cummings C."/>
        </authorList>
    </citation>
    <scope>NUCLEOTIDE SEQUENCE</scope>
    <source>
        <strain evidence="13">1330</strain>
    </source>
</reference>
<dbReference type="InterPro" id="IPR013783">
    <property type="entry name" value="Ig-like_fold"/>
</dbReference>
<protein>
    <submittedName>
        <fullName evidence="12">Long polar fimbrial chaperone LpfB</fullName>
    </submittedName>
    <submittedName>
        <fullName evidence="13">Putative fimbrial chaparone</fullName>
    </submittedName>
</protein>
<dbReference type="Gene3D" id="2.60.40.10">
    <property type="entry name" value="Immunoglobulins"/>
    <property type="match status" value="2"/>
</dbReference>
<keyword evidence="7" id="KW-0393">Immunoglobulin domain</keyword>
<dbReference type="Proteomes" id="UP000067320">
    <property type="component" value="Chromosome"/>
</dbReference>
<evidence type="ECO:0000313" key="14">
    <source>
        <dbReference type="Proteomes" id="UP000009340"/>
    </source>
</evidence>
<dbReference type="InterPro" id="IPR008962">
    <property type="entry name" value="PapD-like_sf"/>
</dbReference>
<dbReference type="RefSeq" id="WP_007681166.1">
    <property type="nucleotide sequence ID" value="NZ_CAKW01000139.1"/>
</dbReference>
<dbReference type="Pfam" id="PF00345">
    <property type="entry name" value="PapD_N"/>
    <property type="match status" value="1"/>
</dbReference>
<sequence>MRHYLLISTLLLAASAAQAGVVIGGTRLIYPGDKKEAALTITNGDDNNYLVQSWVETEKGSKAPFMITPPLFRLDAKQTNTLRVVKLSGTLAQDRESLFWLNVKSIPSTSRQTQANTLQIAVKTRIKLLYRPATLTGTPEETTDKLVWRKQADTLSVMNPTPFYMNFQSITVGGKNIDRAAYVAPGETARFHLPAGSGASSVDWKLINDYGATGAAHHQDL</sequence>
<evidence type="ECO:0000313" key="15">
    <source>
        <dbReference type="Proteomes" id="UP000067320"/>
    </source>
</evidence>
<reference evidence="15" key="3">
    <citation type="submission" date="2015-09" db="EMBL/GenBank/DDBJ databases">
        <title>Cronobacter genome sequencing and assembly.</title>
        <authorList>
            <person name="Descombes P."/>
            <person name="Baert L."/>
            <person name="Ngom-Bru C."/>
            <person name="Barretto C."/>
        </authorList>
    </citation>
    <scope>NUCLEOTIDE SEQUENCE [LARGE SCALE GENOMIC DNA]</scope>
    <source>
        <strain evidence="15">LMG 26250</strain>
    </source>
</reference>
<keyword evidence="4 9" id="KW-0732">Signal</keyword>
<dbReference type="SUPFAM" id="SSF49584">
    <property type="entry name" value="Periplasmic chaperone C-domain"/>
    <property type="match status" value="1"/>
</dbReference>
<dbReference type="InterPro" id="IPR016147">
    <property type="entry name" value="Pili_assmbl_chaperone_N"/>
</dbReference>
<evidence type="ECO:0000259" key="10">
    <source>
        <dbReference type="Pfam" id="PF00345"/>
    </source>
</evidence>
<dbReference type="InterPro" id="IPR016148">
    <property type="entry name" value="Pili_assmbl_chaperone_C"/>
</dbReference>
<evidence type="ECO:0000313" key="13">
    <source>
        <dbReference type="EMBL" id="CCJ74635.1"/>
    </source>
</evidence>
<dbReference type="InterPro" id="IPR036316">
    <property type="entry name" value="Pili_assmbl_chap_C_dom_sf"/>
</dbReference>
<evidence type="ECO:0000313" key="12">
    <source>
        <dbReference type="EMBL" id="ALB62169.1"/>
    </source>
</evidence>
<dbReference type="PRINTS" id="PR00969">
    <property type="entry name" value="CHAPERONPILI"/>
</dbReference>
<dbReference type="KEGG" id="ccon:AFK62_06495"/>
<evidence type="ECO:0000259" key="11">
    <source>
        <dbReference type="Pfam" id="PF02753"/>
    </source>
</evidence>
<dbReference type="FunFam" id="2.60.40.10:FF:000458">
    <property type="entry name" value="Molecular chaperone FimC"/>
    <property type="match status" value="1"/>
</dbReference>
<dbReference type="eggNOG" id="COG3121">
    <property type="taxonomic scope" value="Bacteria"/>
</dbReference>
<evidence type="ECO:0000256" key="9">
    <source>
        <dbReference type="SAM" id="SignalP"/>
    </source>
</evidence>
<dbReference type="InterPro" id="IPR001829">
    <property type="entry name" value="Pili_assmbl_chaperone_bac"/>
</dbReference>
<proteinExistence type="inferred from homology"/>
<dbReference type="PATRIC" id="fig|1073999.7.peg.1332"/>
<evidence type="ECO:0000256" key="5">
    <source>
        <dbReference type="ARBA" id="ARBA00022764"/>
    </source>
</evidence>
<dbReference type="STRING" id="1073999.AFK62_06495"/>
<evidence type="ECO:0000256" key="2">
    <source>
        <dbReference type="ARBA" id="ARBA00007399"/>
    </source>
</evidence>
<feature type="chain" id="PRO_5009968188" evidence="9">
    <location>
        <begin position="20"/>
        <end position="221"/>
    </location>
</feature>
<dbReference type="PANTHER" id="PTHR30251">
    <property type="entry name" value="PILUS ASSEMBLY CHAPERONE"/>
    <property type="match status" value="1"/>
</dbReference>
<name>K8A4J3_9ENTR</name>
<feature type="domain" description="Pili assembly chaperone N-terminal" evidence="10">
    <location>
        <begin position="20"/>
        <end position="135"/>
    </location>
</feature>
<dbReference type="InterPro" id="IPR050643">
    <property type="entry name" value="Periplasmic_pilus_chap"/>
</dbReference>
<evidence type="ECO:0000256" key="1">
    <source>
        <dbReference type="ARBA" id="ARBA00004418"/>
    </source>
</evidence>
<dbReference type="SUPFAM" id="SSF49354">
    <property type="entry name" value="PapD-like"/>
    <property type="match status" value="1"/>
</dbReference>
<keyword evidence="15" id="KW-1185">Reference proteome</keyword>
<feature type="domain" description="Pili assembly chaperone C-terminal" evidence="11">
    <location>
        <begin position="157"/>
        <end position="213"/>
    </location>
</feature>
<evidence type="ECO:0000256" key="7">
    <source>
        <dbReference type="ARBA" id="ARBA00023319"/>
    </source>
</evidence>
<evidence type="ECO:0000256" key="4">
    <source>
        <dbReference type="ARBA" id="ARBA00022729"/>
    </source>
</evidence>
<organism evidence="13 14">
    <name type="scientific">Cronobacter condimenti 1330</name>
    <dbReference type="NCBI Taxonomy" id="1073999"/>
    <lineage>
        <taxon>Bacteria</taxon>
        <taxon>Pseudomonadati</taxon>
        <taxon>Pseudomonadota</taxon>
        <taxon>Gammaproteobacteria</taxon>
        <taxon>Enterobacterales</taxon>
        <taxon>Enterobacteriaceae</taxon>
        <taxon>Cronobacter</taxon>
    </lineage>
</organism>
<keyword evidence="5" id="KW-0574">Periplasm</keyword>
<dbReference type="GO" id="GO:0071555">
    <property type="term" value="P:cell wall organization"/>
    <property type="evidence" value="ECO:0007669"/>
    <property type="project" value="InterPro"/>
</dbReference>
<feature type="signal peptide" evidence="9">
    <location>
        <begin position="1"/>
        <end position="19"/>
    </location>
</feature>
<reference evidence="12 15" key="4">
    <citation type="journal article" date="2016" name="Genome Announc.">
        <title>Fully Closed Genome Sequences of Five Type Strains of the Genus Cronobacter and One Cronobacter sakazakii Strain.</title>
        <authorList>
            <person name="Moine D."/>
            <person name="Kassam M."/>
            <person name="Baert L."/>
            <person name="Tang Y."/>
            <person name="Barretto C."/>
            <person name="Ngom Bru C."/>
            <person name="Klijn A."/>
            <person name="Descombes P."/>
        </authorList>
    </citation>
    <scope>NUCLEOTIDE SEQUENCE [LARGE SCALE GENOMIC DNA]</scope>
    <source>
        <strain evidence="12 15">LMG 26250</strain>
    </source>
</reference>
<dbReference type="AlphaFoldDB" id="K8A4J3"/>
<keyword evidence="6 8" id="KW-0143">Chaperone</keyword>
<accession>K8A4J3</accession>
<dbReference type="Proteomes" id="UP000009340">
    <property type="component" value="Unassembled WGS sequence"/>
</dbReference>
<dbReference type="InterPro" id="IPR018046">
    <property type="entry name" value="Pili_assmbl_chaperone_CS"/>
</dbReference>
<comment type="similarity">
    <text evidence="2 8">Belongs to the periplasmic pilus chaperone family.</text>
</comment>
<keyword evidence="3" id="KW-1029">Fimbrium biogenesis</keyword>
<dbReference type="EMBL" id="CP012264">
    <property type="protein sequence ID" value="ALB62169.1"/>
    <property type="molecule type" value="Genomic_DNA"/>
</dbReference>
<comment type="subcellular location">
    <subcellularLocation>
        <location evidence="1 8">Periplasm</location>
    </subcellularLocation>
</comment>
<dbReference type="PANTHER" id="PTHR30251:SF9">
    <property type="entry name" value="CHAPERONE PROTEIN CAF1M"/>
    <property type="match status" value="1"/>
</dbReference>
<evidence type="ECO:0000256" key="3">
    <source>
        <dbReference type="ARBA" id="ARBA00022558"/>
    </source>
</evidence>
<dbReference type="PROSITE" id="PS00635">
    <property type="entry name" value="PILI_CHAPERONE"/>
    <property type="match status" value="1"/>
</dbReference>